<keyword evidence="5" id="KW-0808">Transferase</keyword>
<dbReference type="EMBL" id="BJVJ01000021">
    <property type="protein sequence ID" value="GEL23607.1"/>
    <property type="molecule type" value="Genomic_DNA"/>
</dbReference>
<evidence type="ECO:0000256" key="7">
    <source>
        <dbReference type="ARBA" id="ARBA00022824"/>
    </source>
</evidence>
<feature type="transmembrane region" description="Helical" evidence="11">
    <location>
        <begin position="197"/>
        <end position="226"/>
    </location>
</feature>
<evidence type="ECO:0000256" key="10">
    <source>
        <dbReference type="SAM" id="MobiDB-lite"/>
    </source>
</evidence>
<dbReference type="UniPathway" id="UPA00196"/>
<evidence type="ECO:0000256" key="4">
    <source>
        <dbReference type="ARBA" id="ARBA00022676"/>
    </source>
</evidence>
<feature type="region of interest" description="Disordered" evidence="10">
    <location>
        <begin position="1"/>
        <end position="28"/>
    </location>
</feature>
<evidence type="ECO:0000256" key="6">
    <source>
        <dbReference type="ARBA" id="ARBA00022692"/>
    </source>
</evidence>
<keyword evidence="3" id="KW-0337">GPI-anchor biosynthesis</keyword>
<evidence type="ECO:0000256" key="8">
    <source>
        <dbReference type="ARBA" id="ARBA00022989"/>
    </source>
</evidence>
<evidence type="ECO:0000256" key="5">
    <source>
        <dbReference type="ARBA" id="ARBA00022679"/>
    </source>
</evidence>
<evidence type="ECO:0000256" key="1">
    <source>
        <dbReference type="ARBA" id="ARBA00004477"/>
    </source>
</evidence>
<organism evidence="12 13">
    <name type="scientific">Pseudonocardia sulfidoxydans NBRC 16205</name>
    <dbReference type="NCBI Taxonomy" id="1223511"/>
    <lineage>
        <taxon>Bacteria</taxon>
        <taxon>Bacillati</taxon>
        <taxon>Actinomycetota</taxon>
        <taxon>Actinomycetes</taxon>
        <taxon>Pseudonocardiales</taxon>
        <taxon>Pseudonocardiaceae</taxon>
        <taxon>Pseudonocardia</taxon>
    </lineage>
</organism>
<feature type="transmembrane region" description="Helical" evidence="11">
    <location>
        <begin position="348"/>
        <end position="366"/>
    </location>
</feature>
<keyword evidence="7" id="KW-0256">Endoplasmic reticulum</keyword>
<keyword evidence="8 11" id="KW-1133">Transmembrane helix</keyword>
<name>A0A511DGF3_9PSEU</name>
<dbReference type="GO" id="GO:0006506">
    <property type="term" value="P:GPI anchor biosynthetic process"/>
    <property type="evidence" value="ECO:0007669"/>
    <property type="project" value="UniProtKB-UniPathway"/>
</dbReference>
<evidence type="ECO:0000256" key="9">
    <source>
        <dbReference type="ARBA" id="ARBA00023136"/>
    </source>
</evidence>
<evidence type="ECO:0000256" key="3">
    <source>
        <dbReference type="ARBA" id="ARBA00022502"/>
    </source>
</evidence>
<dbReference type="PANTHER" id="PTHR12468:SF2">
    <property type="entry name" value="GPI MANNOSYLTRANSFERASE 2"/>
    <property type="match status" value="1"/>
</dbReference>
<dbReference type="PANTHER" id="PTHR12468">
    <property type="entry name" value="GPI MANNOSYLTRANSFERASE 2"/>
    <property type="match status" value="1"/>
</dbReference>
<keyword evidence="13" id="KW-1185">Reference proteome</keyword>
<dbReference type="Proteomes" id="UP000321685">
    <property type="component" value="Unassembled WGS sequence"/>
</dbReference>
<dbReference type="GO" id="GO:0004376">
    <property type="term" value="F:GPI mannosyltransferase activity"/>
    <property type="evidence" value="ECO:0007669"/>
    <property type="project" value="InterPro"/>
</dbReference>
<comment type="pathway">
    <text evidence="2">Glycolipid biosynthesis; glycosylphosphatidylinositol-anchor biosynthesis.</text>
</comment>
<accession>A0A511DGF3</accession>
<keyword evidence="9 11" id="KW-0472">Membrane</keyword>
<evidence type="ECO:0000313" key="13">
    <source>
        <dbReference type="Proteomes" id="UP000321685"/>
    </source>
</evidence>
<proteinExistence type="predicted"/>
<protein>
    <submittedName>
        <fullName evidence="12">Membrane protein</fullName>
    </submittedName>
</protein>
<keyword evidence="6 11" id="KW-0812">Transmembrane</keyword>
<dbReference type="GO" id="GO:0000009">
    <property type="term" value="F:alpha-1,6-mannosyltransferase activity"/>
    <property type="evidence" value="ECO:0007669"/>
    <property type="project" value="InterPro"/>
</dbReference>
<gene>
    <name evidence="12" type="ORF">PSU4_25610</name>
</gene>
<comment type="subcellular location">
    <subcellularLocation>
        <location evidence="1">Endoplasmic reticulum membrane</location>
        <topology evidence="1">Multi-pass membrane protein</topology>
    </subcellularLocation>
</comment>
<keyword evidence="4" id="KW-0328">Glycosyltransferase</keyword>
<evidence type="ECO:0000313" key="12">
    <source>
        <dbReference type="EMBL" id="GEL23607.1"/>
    </source>
</evidence>
<feature type="transmembrane region" description="Helical" evidence="11">
    <location>
        <begin position="140"/>
        <end position="159"/>
    </location>
</feature>
<evidence type="ECO:0000256" key="11">
    <source>
        <dbReference type="SAM" id="Phobius"/>
    </source>
</evidence>
<dbReference type="InterPro" id="IPR007315">
    <property type="entry name" value="PIG-V/Gpi18"/>
</dbReference>
<comment type="caution">
    <text evidence="12">The sequence shown here is derived from an EMBL/GenBank/DDBJ whole genome shotgun (WGS) entry which is preliminary data.</text>
</comment>
<feature type="transmembrane region" description="Helical" evidence="11">
    <location>
        <begin position="398"/>
        <end position="423"/>
    </location>
</feature>
<reference evidence="12 13" key="1">
    <citation type="submission" date="2019-07" db="EMBL/GenBank/DDBJ databases">
        <title>Whole genome shotgun sequence of Pseudonocardia sulfidoxydans NBRC 16205.</title>
        <authorList>
            <person name="Hosoyama A."/>
            <person name="Uohara A."/>
            <person name="Ohji S."/>
            <person name="Ichikawa N."/>
        </authorList>
    </citation>
    <scope>NUCLEOTIDE SEQUENCE [LARGE SCALE GENOMIC DNA]</scope>
    <source>
        <strain evidence="12 13">NBRC 16205</strain>
    </source>
</reference>
<sequence>MPQTRDEPLPRSQGVRGPAVSPDTYASRGRRGVTTIPLPALPAAPVVRAALAPAAVYLSVRAFATAVLVLLADANGGRLDDRLDAWDGHWFLGIAQGWYSDVPLGLVDAGGARTAATPLAFFPGYPAVVATVRFVTGMPMLTAAVLVTVGAGVVAAYGIARLGRAVPGGSARAGLVLVALFASAPMAVVLSMAYSEALFCAGAAWCLVFLLERRWVAAGVCCLAAGLVRPTAWALLIVVVAAAAVALWKREDGTRPWAAIALAPVGLLGYLAWVGARTGSPTGWFTVQAVGWGSRVDGGQATLRWAGSVLASGPSIFEVGTIVALAGAAVLLVVGLRDAAAAALPWTLYCYGAIVVAMDVGSAGVMVSKARLLLPAFTLLVPVAVALAKFAGRRRVAAAGIVVGVVLASAWFGGYAVAIWPAAI</sequence>
<feature type="transmembrane region" description="Helical" evidence="11">
    <location>
        <begin position="372"/>
        <end position="391"/>
    </location>
</feature>
<feature type="transmembrane region" description="Helical" evidence="11">
    <location>
        <begin position="315"/>
        <end position="336"/>
    </location>
</feature>
<dbReference type="GO" id="GO:0016020">
    <property type="term" value="C:membrane"/>
    <property type="evidence" value="ECO:0007669"/>
    <property type="project" value="GOC"/>
</dbReference>
<feature type="transmembrane region" description="Helical" evidence="11">
    <location>
        <begin position="171"/>
        <end position="190"/>
    </location>
</feature>
<evidence type="ECO:0000256" key="2">
    <source>
        <dbReference type="ARBA" id="ARBA00004687"/>
    </source>
</evidence>
<dbReference type="AlphaFoldDB" id="A0A511DGF3"/>
<feature type="transmembrane region" description="Helical" evidence="11">
    <location>
        <begin position="257"/>
        <end position="276"/>
    </location>
</feature>